<dbReference type="Proteomes" id="UP000321807">
    <property type="component" value="Chromosome"/>
</dbReference>
<dbReference type="RefSeq" id="WP_147626473.1">
    <property type="nucleotide sequence ID" value="NZ_CP042807.1"/>
</dbReference>
<name>A0A5B9DWP4_9GAMM</name>
<protein>
    <submittedName>
        <fullName evidence="1">Uncharacterized protein</fullName>
    </submittedName>
</protein>
<sequence>MAGLVGSGGVRLDTDGALGGKVVAECIGSGAAAAMRRPEAMAQARSGGKTALSTYGPFP</sequence>
<evidence type="ECO:0000313" key="2">
    <source>
        <dbReference type="Proteomes" id="UP000321807"/>
    </source>
</evidence>
<accession>A0A5B9DWP4</accession>
<reference evidence="1 2" key="1">
    <citation type="submission" date="2019-08" db="EMBL/GenBank/DDBJ databases">
        <title>Complete genome sequence of Rhodanobacter glycinis strain T01E-68 isolated from tomato root.</title>
        <authorList>
            <person name="Weon H.-Y."/>
            <person name="Lee S.A."/>
        </authorList>
    </citation>
    <scope>NUCLEOTIDE SEQUENCE [LARGE SCALE GENOMIC DNA]</scope>
    <source>
        <strain evidence="1 2">T01E-68</strain>
    </source>
</reference>
<proteinExistence type="predicted"/>
<organism evidence="1 2">
    <name type="scientific">Rhodanobacter glycinis</name>
    <dbReference type="NCBI Taxonomy" id="582702"/>
    <lineage>
        <taxon>Bacteria</taxon>
        <taxon>Pseudomonadati</taxon>
        <taxon>Pseudomonadota</taxon>
        <taxon>Gammaproteobacteria</taxon>
        <taxon>Lysobacterales</taxon>
        <taxon>Rhodanobacteraceae</taxon>
        <taxon>Rhodanobacter</taxon>
    </lineage>
</organism>
<dbReference type="KEGG" id="rgl:CS053_04105"/>
<dbReference type="EMBL" id="CP042807">
    <property type="protein sequence ID" value="QEE23789.1"/>
    <property type="molecule type" value="Genomic_DNA"/>
</dbReference>
<evidence type="ECO:0000313" key="1">
    <source>
        <dbReference type="EMBL" id="QEE23789.1"/>
    </source>
</evidence>
<gene>
    <name evidence="1" type="ORF">CS053_04105</name>
</gene>
<dbReference type="AlphaFoldDB" id="A0A5B9DWP4"/>